<dbReference type="EMBL" id="CP046172">
    <property type="protein sequence ID" value="QIS09874.1"/>
    <property type="molecule type" value="Genomic_DNA"/>
</dbReference>
<sequence length="350" mass="37376">MRWNDIYIDSCAAKLGRRENVGTAVEEGRYDAKEAAVEGYWSVCVADQGPAIAFAVTAAERALKRTEVAPPDFVIVLHSSCSNQGLDHFAPASYVQGRTIGGVAAAMEVKQYSNGGLAALEIGAAYLQASSKTSAALLTTSDIFALPAFDRYRSDKGVVFGDGGTGLVLTRRSGVAKLLSTNVISDGTYGAVYIGNDIGTGIVGSDTVVGPVDLRARRKEYLIDNMALLMKVVESMTKRQCDSVRGALADADLSCRDIDRWILTNVGQSMVDRQFNHEFAIEEVATTWNWGREVGHLGAADQIAGLTYLLETGALNPGDRVALCGVGMGFTYACAVLEIIERPEWSLTAA</sequence>
<evidence type="ECO:0000259" key="3">
    <source>
        <dbReference type="Pfam" id="PF08541"/>
    </source>
</evidence>
<keyword evidence="2" id="KW-0012">Acyltransferase</keyword>
<keyword evidence="6" id="KW-1185">Reference proteome</keyword>
<dbReference type="PANTHER" id="PTHR34069">
    <property type="entry name" value="3-OXOACYL-[ACYL-CARRIER-PROTEIN] SYNTHASE 3"/>
    <property type="match status" value="1"/>
</dbReference>
<dbReference type="GO" id="GO:0006633">
    <property type="term" value="P:fatty acid biosynthetic process"/>
    <property type="evidence" value="ECO:0007669"/>
    <property type="project" value="InterPro"/>
</dbReference>
<evidence type="ECO:0000259" key="4">
    <source>
        <dbReference type="Pfam" id="PF08545"/>
    </source>
</evidence>
<dbReference type="Pfam" id="PF08545">
    <property type="entry name" value="ACP_syn_III"/>
    <property type="match status" value="1"/>
</dbReference>
<dbReference type="Proteomes" id="UP000503540">
    <property type="component" value="Chromosome"/>
</dbReference>
<dbReference type="GO" id="GO:0004315">
    <property type="term" value="F:3-oxoacyl-[acyl-carrier-protein] synthase activity"/>
    <property type="evidence" value="ECO:0007669"/>
    <property type="project" value="InterPro"/>
</dbReference>
<dbReference type="InterPro" id="IPR016039">
    <property type="entry name" value="Thiolase-like"/>
</dbReference>
<dbReference type="Gene3D" id="3.40.47.10">
    <property type="match status" value="2"/>
</dbReference>
<name>A0A6G9Y9P5_9NOCA</name>
<protein>
    <submittedName>
        <fullName evidence="5">3-oxoacyl-ACP synthase</fullName>
    </submittedName>
</protein>
<dbReference type="CDD" id="cd00827">
    <property type="entry name" value="init_cond_enzymes"/>
    <property type="match status" value="1"/>
</dbReference>
<dbReference type="AlphaFoldDB" id="A0A6G9Y9P5"/>
<dbReference type="PANTHER" id="PTHR34069:SF2">
    <property type="entry name" value="BETA-KETOACYL-[ACYL-CARRIER-PROTEIN] SYNTHASE III"/>
    <property type="match status" value="1"/>
</dbReference>
<dbReference type="InterPro" id="IPR013751">
    <property type="entry name" value="ACP_syn_III_N"/>
</dbReference>
<keyword evidence="1" id="KW-0808">Transferase</keyword>
<accession>A0A6G9Y9P5</accession>
<gene>
    <name evidence="5" type="ORF">F5544_09870</name>
</gene>
<dbReference type="GO" id="GO:0044550">
    <property type="term" value="P:secondary metabolite biosynthetic process"/>
    <property type="evidence" value="ECO:0007669"/>
    <property type="project" value="TreeGrafter"/>
</dbReference>
<dbReference type="SUPFAM" id="SSF53901">
    <property type="entry name" value="Thiolase-like"/>
    <property type="match status" value="2"/>
</dbReference>
<evidence type="ECO:0000256" key="2">
    <source>
        <dbReference type="ARBA" id="ARBA00023315"/>
    </source>
</evidence>
<evidence type="ECO:0000256" key="1">
    <source>
        <dbReference type="ARBA" id="ARBA00022679"/>
    </source>
</evidence>
<proteinExistence type="predicted"/>
<evidence type="ECO:0000313" key="5">
    <source>
        <dbReference type="EMBL" id="QIS09874.1"/>
    </source>
</evidence>
<dbReference type="InterPro" id="IPR013747">
    <property type="entry name" value="ACP_syn_III_C"/>
</dbReference>
<feature type="domain" description="Beta-ketoacyl-[acyl-carrier-protein] synthase III C-terminal" evidence="3">
    <location>
        <begin position="248"/>
        <end position="339"/>
    </location>
</feature>
<evidence type="ECO:0000313" key="6">
    <source>
        <dbReference type="Proteomes" id="UP000503540"/>
    </source>
</evidence>
<dbReference type="KEGG" id="nah:F5544_09870"/>
<feature type="domain" description="Beta-ketoacyl-[acyl-carrier-protein] synthase III N-terminal" evidence="4">
    <location>
        <begin position="108"/>
        <end position="187"/>
    </location>
</feature>
<dbReference type="RefSeq" id="WP_167472926.1">
    <property type="nucleotide sequence ID" value="NZ_CP046172.1"/>
</dbReference>
<reference evidence="5 6" key="1">
    <citation type="journal article" date="2019" name="ACS Chem. Biol.">
        <title>Identification and Mobilization of a Cryptic Antibiotic Biosynthesis Gene Locus from a Human-Pathogenic Nocardia Isolate.</title>
        <authorList>
            <person name="Herisse M."/>
            <person name="Ishida K."/>
            <person name="Porter J.L."/>
            <person name="Howden B."/>
            <person name="Hertweck C."/>
            <person name="Stinear T.P."/>
            <person name="Pidot S.J."/>
        </authorList>
    </citation>
    <scope>NUCLEOTIDE SEQUENCE [LARGE SCALE GENOMIC DNA]</scope>
    <source>
        <strain evidence="5 6">AUSMDU00012717</strain>
    </source>
</reference>
<organism evidence="5 6">
    <name type="scientific">Nocardia arthritidis</name>
    <dbReference type="NCBI Taxonomy" id="228602"/>
    <lineage>
        <taxon>Bacteria</taxon>
        <taxon>Bacillati</taxon>
        <taxon>Actinomycetota</taxon>
        <taxon>Actinomycetes</taxon>
        <taxon>Mycobacteriales</taxon>
        <taxon>Nocardiaceae</taxon>
        <taxon>Nocardia</taxon>
    </lineage>
</organism>
<dbReference type="Pfam" id="PF08541">
    <property type="entry name" value="ACP_syn_III_C"/>
    <property type="match status" value="1"/>
</dbReference>